<keyword evidence="4" id="KW-1185">Reference proteome</keyword>
<feature type="region of interest" description="Disordered" evidence="2">
    <location>
        <begin position="143"/>
        <end position="359"/>
    </location>
</feature>
<evidence type="ECO:0000256" key="1">
    <source>
        <dbReference type="ARBA" id="ARBA00004246"/>
    </source>
</evidence>
<feature type="compositionally biased region" description="Low complexity" evidence="2">
    <location>
        <begin position="483"/>
        <end position="496"/>
    </location>
</feature>
<gene>
    <name evidence="3" type="ORF">AAFF_G00022800</name>
</gene>
<comment type="caution">
    <text evidence="3">The sequence shown here is derived from an EMBL/GenBank/DDBJ whole genome shotgun (WGS) entry which is preliminary data.</text>
</comment>
<organism evidence="3 4">
    <name type="scientific">Aldrovandia affinis</name>
    <dbReference type="NCBI Taxonomy" id="143900"/>
    <lineage>
        <taxon>Eukaryota</taxon>
        <taxon>Metazoa</taxon>
        <taxon>Chordata</taxon>
        <taxon>Craniata</taxon>
        <taxon>Vertebrata</taxon>
        <taxon>Euteleostomi</taxon>
        <taxon>Actinopterygii</taxon>
        <taxon>Neopterygii</taxon>
        <taxon>Teleostei</taxon>
        <taxon>Notacanthiformes</taxon>
        <taxon>Halosauridae</taxon>
        <taxon>Aldrovandia</taxon>
    </lineage>
</organism>
<protein>
    <submittedName>
        <fullName evidence="3">Uncharacterized protein</fullName>
    </submittedName>
</protein>
<feature type="compositionally biased region" description="Pro residues" evidence="2">
    <location>
        <begin position="379"/>
        <end position="396"/>
    </location>
</feature>
<dbReference type="AlphaFoldDB" id="A0AAD7T6J1"/>
<dbReference type="PRINTS" id="PR00832">
    <property type="entry name" value="PAXILLIN"/>
</dbReference>
<dbReference type="EMBL" id="JAINUG010000011">
    <property type="protein sequence ID" value="KAJ8414757.1"/>
    <property type="molecule type" value="Genomic_DNA"/>
</dbReference>
<dbReference type="Proteomes" id="UP001221898">
    <property type="component" value="Unassembled WGS sequence"/>
</dbReference>
<dbReference type="GO" id="GO:0007179">
    <property type="term" value="P:transforming growth factor beta receptor signaling pathway"/>
    <property type="evidence" value="ECO:0007669"/>
    <property type="project" value="TreeGrafter"/>
</dbReference>
<feature type="region of interest" description="Disordered" evidence="2">
    <location>
        <begin position="373"/>
        <end position="559"/>
    </location>
</feature>
<evidence type="ECO:0000313" key="3">
    <source>
        <dbReference type="EMBL" id="KAJ8414757.1"/>
    </source>
</evidence>
<dbReference type="GO" id="GO:0043542">
    <property type="term" value="P:endothelial cell migration"/>
    <property type="evidence" value="ECO:0007669"/>
    <property type="project" value="TreeGrafter"/>
</dbReference>
<accession>A0AAD7T6J1</accession>
<feature type="compositionally biased region" description="Pro residues" evidence="2">
    <location>
        <begin position="45"/>
        <end position="54"/>
    </location>
</feature>
<feature type="compositionally biased region" description="Low complexity" evidence="2">
    <location>
        <begin position="77"/>
        <end position="88"/>
    </location>
</feature>
<feature type="compositionally biased region" description="Polar residues" evidence="2">
    <location>
        <begin position="314"/>
        <end position="344"/>
    </location>
</feature>
<proteinExistence type="predicted"/>
<feature type="compositionally biased region" description="Basic and acidic residues" evidence="2">
    <location>
        <begin position="533"/>
        <end position="547"/>
    </location>
</feature>
<dbReference type="PANTHER" id="PTHR24216">
    <property type="entry name" value="PAXILLIN-RELATED"/>
    <property type="match status" value="1"/>
</dbReference>
<reference evidence="3" key="1">
    <citation type="journal article" date="2023" name="Science">
        <title>Genome structures resolve the early diversification of teleost fishes.</title>
        <authorList>
            <person name="Parey E."/>
            <person name="Louis A."/>
            <person name="Montfort J."/>
            <person name="Bouchez O."/>
            <person name="Roques C."/>
            <person name="Iampietro C."/>
            <person name="Lluch J."/>
            <person name="Castinel A."/>
            <person name="Donnadieu C."/>
            <person name="Desvignes T."/>
            <person name="Floi Bucao C."/>
            <person name="Jouanno E."/>
            <person name="Wen M."/>
            <person name="Mejri S."/>
            <person name="Dirks R."/>
            <person name="Jansen H."/>
            <person name="Henkel C."/>
            <person name="Chen W.J."/>
            <person name="Zahm M."/>
            <person name="Cabau C."/>
            <person name="Klopp C."/>
            <person name="Thompson A.W."/>
            <person name="Robinson-Rechavi M."/>
            <person name="Braasch I."/>
            <person name="Lecointre G."/>
            <person name="Bobe J."/>
            <person name="Postlethwait J.H."/>
            <person name="Berthelot C."/>
            <person name="Roest Crollius H."/>
            <person name="Guiguen Y."/>
        </authorList>
    </citation>
    <scope>NUCLEOTIDE SEQUENCE</scope>
    <source>
        <strain evidence="3">NC1722</strain>
    </source>
</reference>
<dbReference type="GO" id="GO:0005925">
    <property type="term" value="C:focal adhesion"/>
    <property type="evidence" value="ECO:0007669"/>
    <property type="project" value="UniProtKB-SubCell"/>
</dbReference>
<dbReference type="Pfam" id="PF03535">
    <property type="entry name" value="Paxillin"/>
    <property type="match status" value="1"/>
</dbReference>
<sequence>MDDLDALLADLESTTSHISKRPVFLPEETPYSYPTGGHTYQEVSVPPPVPPPPSAEALNGTVIDPPSHHSSQQSFGSAQKSSWSRDSSSPPPSHSEEDHVYSFPNKNKTADSSAAAMSSSLGSNLSELDRLLLELNAVQHNTPSFATTEETAPPLPSCSTTHYVQENGGSAPVKVPPPTKEKPKRNGGRGIEDVRPSVESLLDELESSVPSPTPSPSAVESELADGELETATQQQARISASSATRELDELMASLSDFKPSSMGSLNMEPLLDQGGDTPASPKPATPAGLLPAQSTCDSPLSLELHIVEAGDTGGASQSSVPTASSPGPLVSTSHSTQNSITLLSTVEDPDPDSVIDVSPSMLSSRVESLVVLSHTTAPAPSPPKAVSPTVDPPAPSSPNLSPITEAPYSPFAVAKTPSPPPVSRHTPSTPPITKKSPSPSPVSAAKSSTPSPVSVKSLTPPCTKSPTPPPISAAKSSTPSPVSFTKPTTPPISSKSPTPPRAFAKFDDPVPVSSSKAPSPPAPAVSKPTSPPVKEERSEPCLERRPEPLPVQELPGMEPSLDEALDKLLAMSFGEPEMTEGEEPMEDELLQEAHEEAVLATDRSHVLPDVHEGDQAKRDLLDWIDLELKMSEEGQDGTITPLTEASWMDESLTPTSCPGTPDTQLDLPLMQPSAVERISASGHVGTSNTLHYCSPS</sequence>
<feature type="compositionally biased region" description="Polar residues" evidence="2">
    <location>
        <begin position="230"/>
        <end position="244"/>
    </location>
</feature>
<dbReference type="PANTHER" id="PTHR24216:SF11">
    <property type="entry name" value="PAXILLIN"/>
    <property type="match status" value="1"/>
</dbReference>
<feature type="compositionally biased region" description="Low complexity" evidence="2">
    <location>
        <begin position="431"/>
        <end position="465"/>
    </location>
</feature>
<feature type="compositionally biased region" description="Low complexity" evidence="2">
    <location>
        <begin position="112"/>
        <end position="121"/>
    </location>
</feature>
<evidence type="ECO:0000313" key="4">
    <source>
        <dbReference type="Proteomes" id="UP001221898"/>
    </source>
</evidence>
<comment type="subcellular location">
    <subcellularLocation>
        <location evidence="1">Cell junction</location>
        <location evidence="1">Focal adhesion</location>
    </subcellularLocation>
</comment>
<feature type="region of interest" description="Disordered" evidence="2">
    <location>
        <begin position="15"/>
        <end position="121"/>
    </location>
</feature>
<evidence type="ECO:0000256" key="2">
    <source>
        <dbReference type="SAM" id="MobiDB-lite"/>
    </source>
</evidence>
<feature type="compositionally biased region" description="Polar residues" evidence="2">
    <location>
        <begin position="157"/>
        <end position="168"/>
    </location>
</feature>
<name>A0AAD7T6J1_9TELE</name>
<dbReference type="GO" id="GO:0034446">
    <property type="term" value="P:substrate adhesion-dependent cell spreading"/>
    <property type="evidence" value="ECO:0007669"/>
    <property type="project" value="TreeGrafter"/>
</dbReference>